<feature type="domain" description="PPIase cyclophilin-type" evidence="6">
    <location>
        <begin position="74"/>
        <end position="216"/>
    </location>
</feature>
<name>A0A418NJK6_9SPHN</name>
<comment type="caution">
    <text evidence="7">The sequence shown here is derived from an EMBL/GenBank/DDBJ whole genome shotgun (WGS) entry which is preliminary data.</text>
</comment>
<keyword evidence="2 4" id="KW-0697">Rotamase</keyword>
<dbReference type="AlphaFoldDB" id="A0A418NJK6"/>
<dbReference type="SUPFAM" id="SSF50891">
    <property type="entry name" value="Cyclophilin-like"/>
    <property type="match status" value="1"/>
</dbReference>
<dbReference type="RefSeq" id="WP_119512305.1">
    <property type="nucleotide sequence ID" value="NZ_QXFK01000014.1"/>
</dbReference>
<dbReference type="EC" id="5.2.1.8" evidence="4"/>
<evidence type="ECO:0000256" key="4">
    <source>
        <dbReference type="RuleBase" id="RU363019"/>
    </source>
</evidence>
<keyword evidence="3 4" id="KW-0413">Isomerase</keyword>
<dbReference type="OrthoDB" id="9807797at2"/>
<dbReference type="InterPro" id="IPR029000">
    <property type="entry name" value="Cyclophilin-like_dom_sf"/>
</dbReference>
<gene>
    <name evidence="7" type="ORF">D2V04_05660</name>
</gene>
<dbReference type="Pfam" id="PF00160">
    <property type="entry name" value="Pro_isomerase"/>
    <property type="match status" value="1"/>
</dbReference>
<organism evidence="7 8">
    <name type="scientific">Pelagerythrobacter aerophilus</name>
    <dbReference type="NCBI Taxonomy" id="2306995"/>
    <lineage>
        <taxon>Bacteria</taxon>
        <taxon>Pseudomonadati</taxon>
        <taxon>Pseudomonadota</taxon>
        <taxon>Alphaproteobacteria</taxon>
        <taxon>Sphingomonadales</taxon>
        <taxon>Erythrobacteraceae</taxon>
        <taxon>Pelagerythrobacter</taxon>
    </lineage>
</organism>
<dbReference type="GO" id="GO:0003755">
    <property type="term" value="F:peptidyl-prolyl cis-trans isomerase activity"/>
    <property type="evidence" value="ECO:0007669"/>
    <property type="project" value="UniProtKB-UniRule"/>
</dbReference>
<comment type="catalytic activity">
    <reaction evidence="4">
        <text>[protein]-peptidylproline (omega=180) = [protein]-peptidylproline (omega=0)</text>
        <dbReference type="Rhea" id="RHEA:16237"/>
        <dbReference type="Rhea" id="RHEA-COMP:10747"/>
        <dbReference type="Rhea" id="RHEA-COMP:10748"/>
        <dbReference type="ChEBI" id="CHEBI:83833"/>
        <dbReference type="ChEBI" id="CHEBI:83834"/>
        <dbReference type="EC" id="5.2.1.8"/>
    </reaction>
</comment>
<dbReference type="Gene3D" id="2.40.100.10">
    <property type="entry name" value="Cyclophilin-like"/>
    <property type="match status" value="1"/>
</dbReference>
<proteinExistence type="inferred from homology"/>
<dbReference type="PANTHER" id="PTHR45625">
    <property type="entry name" value="PEPTIDYL-PROLYL CIS-TRANS ISOMERASE-RELATED"/>
    <property type="match status" value="1"/>
</dbReference>
<sequence length="254" mass="27479">MIRRLIAAGALLSLIAAPTVAAAQDDDALEDSAAAMEEDATAQAAAAPVYAPINYNVEEDRENILLLDLSTGQRVAIRLMPSWAPNHVERVKTLARQGFYDGVIFHRVIDGFMAQTGDPTGTGQGGSQLPDLEEEFNPMPHLRGTVAMARAQSEDSANSQFFIVFYPRFSLDKRYTNFGRVIAGMDAVDAIERGEPPANPTRILQASIAADNKPQRMPQPQLPQPQEITADMLSAPVGESPPVNEDSPADPVDR</sequence>
<dbReference type="Proteomes" id="UP000285092">
    <property type="component" value="Unassembled WGS sequence"/>
</dbReference>
<dbReference type="GO" id="GO:0006457">
    <property type="term" value="P:protein folding"/>
    <property type="evidence" value="ECO:0007669"/>
    <property type="project" value="InterPro"/>
</dbReference>
<comment type="similarity">
    <text evidence="1 4">Belongs to the cyclophilin-type PPIase family.</text>
</comment>
<evidence type="ECO:0000256" key="5">
    <source>
        <dbReference type="SAM" id="MobiDB-lite"/>
    </source>
</evidence>
<evidence type="ECO:0000256" key="2">
    <source>
        <dbReference type="ARBA" id="ARBA00023110"/>
    </source>
</evidence>
<feature type="signal peptide" evidence="4">
    <location>
        <begin position="1"/>
        <end position="22"/>
    </location>
</feature>
<keyword evidence="4" id="KW-0732">Signal</keyword>
<evidence type="ECO:0000313" key="7">
    <source>
        <dbReference type="EMBL" id="RIV79473.1"/>
    </source>
</evidence>
<reference evidence="7 8" key="1">
    <citation type="submission" date="2018-08" db="EMBL/GenBank/DDBJ databases">
        <title>Altererythrobacter sp.Ery1 and Ery12, the genome sequencing of novel strains in genus Alterythrobacter.</title>
        <authorList>
            <person name="Cheng H."/>
            <person name="Wu Y.-H."/>
            <person name="Fang C."/>
            <person name="Xu X.-W."/>
        </authorList>
    </citation>
    <scope>NUCLEOTIDE SEQUENCE [LARGE SCALE GENOMIC DNA]</scope>
    <source>
        <strain evidence="7 8">Ery1</strain>
    </source>
</reference>
<dbReference type="InterPro" id="IPR002130">
    <property type="entry name" value="Cyclophilin-type_PPIase_dom"/>
</dbReference>
<dbReference type="PROSITE" id="PS00170">
    <property type="entry name" value="CSA_PPIASE_1"/>
    <property type="match status" value="1"/>
</dbReference>
<dbReference type="PROSITE" id="PS50072">
    <property type="entry name" value="CSA_PPIASE_2"/>
    <property type="match status" value="1"/>
</dbReference>
<evidence type="ECO:0000256" key="1">
    <source>
        <dbReference type="ARBA" id="ARBA00007365"/>
    </source>
</evidence>
<dbReference type="PRINTS" id="PR00153">
    <property type="entry name" value="CSAPPISMRASE"/>
</dbReference>
<dbReference type="InterPro" id="IPR044666">
    <property type="entry name" value="Cyclophilin_A-like"/>
</dbReference>
<evidence type="ECO:0000256" key="3">
    <source>
        <dbReference type="ARBA" id="ARBA00023235"/>
    </source>
</evidence>
<feature type="region of interest" description="Disordered" evidence="5">
    <location>
        <begin position="209"/>
        <end position="254"/>
    </location>
</feature>
<keyword evidence="8" id="KW-1185">Reference proteome</keyword>
<dbReference type="CDD" id="cd00317">
    <property type="entry name" value="cyclophilin"/>
    <property type="match status" value="1"/>
</dbReference>
<protein>
    <recommendedName>
        <fullName evidence="4">Peptidyl-prolyl cis-trans isomerase</fullName>
        <shortName evidence="4">PPIase</shortName>
        <ecNumber evidence="4">5.2.1.8</ecNumber>
    </recommendedName>
</protein>
<evidence type="ECO:0000259" key="6">
    <source>
        <dbReference type="PROSITE" id="PS50072"/>
    </source>
</evidence>
<feature type="chain" id="PRO_5018817918" description="Peptidyl-prolyl cis-trans isomerase" evidence="4">
    <location>
        <begin position="23"/>
        <end position="254"/>
    </location>
</feature>
<comment type="function">
    <text evidence="4">PPIases accelerate the folding of proteins. It catalyzes the cis-trans isomerization of proline imidic peptide bonds in oligopeptides.</text>
</comment>
<evidence type="ECO:0000313" key="8">
    <source>
        <dbReference type="Proteomes" id="UP000285092"/>
    </source>
</evidence>
<accession>A0A418NJK6</accession>
<dbReference type="EMBL" id="QXFK01000014">
    <property type="protein sequence ID" value="RIV79473.1"/>
    <property type="molecule type" value="Genomic_DNA"/>
</dbReference>
<dbReference type="PANTHER" id="PTHR45625:SF4">
    <property type="entry name" value="PEPTIDYLPROLYL ISOMERASE DOMAIN AND WD REPEAT-CONTAINING PROTEIN 1"/>
    <property type="match status" value="1"/>
</dbReference>
<dbReference type="InterPro" id="IPR020892">
    <property type="entry name" value="Cyclophilin-type_PPIase_CS"/>
</dbReference>